<keyword evidence="1 9" id="KW-0547">Nucleotide-binding</keyword>
<evidence type="ECO:0000256" key="8">
    <source>
        <dbReference type="ARBA" id="ARBA00048988"/>
    </source>
</evidence>
<keyword evidence="3 9" id="KW-0347">Helicase</keyword>
<sequence length="476" mass="52444">MVVAGDPARALGTIVPRGRQSDAIYFSPDRDIVALGTAGTGKTTMAVLRARFLADPSCSNHGPVLLVTYNNALVRYLRHLVPGANRNIRVETYGKFARGYLNSIGKMPAWNGILQTGHLRCKVAEAVSKVQATYKPTPFFDLDTRFFVDELAWIADMGITDPQQYLDTERVGRKRGLNESRRKAVWKVRTAYLKAREADGIPYDWNDIATAVLNGLKNDTRPRKYRHVVVDEGQDLSPEAIRSLKAAVQPGGTISFFGDYHQQIYGQGLSFRSCGLEITAVELFQDNYRNTAQIARVAIAMSDMPHMTADPEDLVEPKEPSAGGTMPALVKCKNYGAEIAEIQRIALDQGGASVVGILTRTWPDTDAAVRGMRNVRKLRDDGNTPWDPAPGIYYGTYHSAKGLEFDVVLMPFCTEDDMPNKQVVDAYGEDDAATRDGKLLYVAVTRAKAELTVTYSGTITSLLPMGIGLWQLEEVS</sequence>
<proteinExistence type="predicted"/>
<keyword evidence="5" id="KW-0413">Isomerase</keyword>
<evidence type="ECO:0000256" key="4">
    <source>
        <dbReference type="ARBA" id="ARBA00022840"/>
    </source>
</evidence>
<dbReference type="KEGG" id="cpre:Csp1_00250"/>
<evidence type="ECO:0000256" key="1">
    <source>
        <dbReference type="ARBA" id="ARBA00022741"/>
    </source>
</evidence>
<evidence type="ECO:0000256" key="7">
    <source>
        <dbReference type="ARBA" id="ARBA00034808"/>
    </source>
</evidence>
<dbReference type="PANTHER" id="PTHR11070:SF3">
    <property type="entry name" value="DNA 3'-5' HELICASE"/>
    <property type="match status" value="1"/>
</dbReference>
<dbReference type="GO" id="GO:0005829">
    <property type="term" value="C:cytosol"/>
    <property type="evidence" value="ECO:0007669"/>
    <property type="project" value="TreeGrafter"/>
</dbReference>
<dbReference type="GO" id="GO:0000725">
    <property type="term" value="P:recombinational repair"/>
    <property type="evidence" value="ECO:0007669"/>
    <property type="project" value="TreeGrafter"/>
</dbReference>
<evidence type="ECO:0000313" key="11">
    <source>
        <dbReference type="EMBL" id="AWT24863.1"/>
    </source>
</evidence>
<name>A0A2Z3YTQ5_9CORY</name>
<evidence type="ECO:0000256" key="3">
    <source>
        <dbReference type="ARBA" id="ARBA00022806"/>
    </source>
</evidence>
<evidence type="ECO:0000256" key="2">
    <source>
        <dbReference type="ARBA" id="ARBA00022801"/>
    </source>
</evidence>
<dbReference type="Gene3D" id="3.40.50.300">
    <property type="entry name" value="P-loop containing nucleotide triphosphate hydrolases"/>
    <property type="match status" value="2"/>
</dbReference>
<gene>
    <name evidence="11" type="primary">helD_1</name>
    <name evidence="11" type="ORF">Csp1_00250</name>
</gene>
<dbReference type="Pfam" id="PF13361">
    <property type="entry name" value="UvrD_C"/>
    <property type="match status" value="1"/>
</dbReference>
<dbReference type="PANTHER" id="PTHR11070">
    <property type="entry name" value="UVRD / RECB / PCRA DNA HELICASE FAMILY MEMBER"/>
    <property type="match status" value="1"/>
</dbReference>
<evidence type="ECO:0000259" key="10">
    <source>
        <dbReference type="PROSITE" id="PS51198"/>
    </source>
</evidence>
<reference evidence="12" key="1">
    <citation type="submission" date="2017-11" db="EMBL/GenBank/DDBJ databases">
        <title>Otitis media/interna in a cat caused by the recently described species Corynebacterium provencense.</title>
        <authorList>
            <person name="Kittl S."/>
            <person name="Brodard I."/>
            <person name="Rychener L."/>
            <person name="Jores J."/>
            <person name="Roosje P."/>
            <person name="Gobeli Brawand S."/>
        </authorList>
    </citation>
    <scope>NUCLEOTIDE SEQUENCE [LARGE SCALE GENOMIC DNA]</scope>
    <source>
        <strain evidence="12">17KM38</strain>
    </source>
</reference>
<dbReference type="EC" id="5.6.2.4" evidence="7"/>
<dbReference type="PROSITE" id="PS51198">
    <property type="entry name" value="UVRD_HELICASE_ATP_BIND"/>
    <property type="match status" value="1"/>
</dbReference>
<dbReference type="SUPFAM" id="SSF52540">
    <property type="entry name" value="P-loop containing nucleoside triphosphate hydrolases"/>
    <property type="match status" value="1"/>
</dbReference>
<dbReference type="GO" id="GO:0016887">
    <property type="term" value="F:ATP hydrolysis activity"/>
    <property type="evidence" value="ECO:0007669"/>
    <property type="project" value="RHEA"/>
</dbReference>
<dbReference type="GO" id="GO:0003677">
    <property type="term" value="F:DNA binding"/>
    <property type="evidence" value="ECO:0007669"/>
    <property type="project" value="InterPro"/>
</dbReference>
<dbReference type="InterPro" id="IPR000212">
    <property type="entry name" value="DNA_helicase_UvrD/REP"/>
</dbReference>
<dbReference type="Proteomes" id="UP000247696">
    <property type="component" value="Chromosome"/>
</dbReference>
<dbReference type="InterPro" id="IPR014016">
    <property type="entry name" value="UvrD-like_ATP-bd"/>
</dbReference>
<dbReference type="EMBL" id="CP024988">
    <property type="protein sequence ID" value="AWT24863.1"/>
    <property type="molecule type" value="Genomic_DNA"/>
</dbReference>
<dbReference type="InterPro" id="IPR014017">
    <property type="entry name" value="DNA_helicase_UvrD-like_C"/>
</dbReference>
<keyword evidence="12" id="KW-1185">Reference proteome</keyword>
<dbReference type="AlphaFoldDB" id="A0A2Z3YTQ5"/>
<evidence type="ECO:0000256" key="6">
    <source>
        <dbReference type="ARBA" id="ARBA00034617"/>
    </source>
</evidence>
<evidence type="ECO:0000256" key="9">
    <source>
        <dbReference type="PROSITE-ProRule" id="PRU00560"/>
    </source>
</evidence>
<comment type="catalytic activity">
    <reaction evidence="8">
        <text>ATP + H2O = ADP + phosphate + H(+)</text>
        <dbReference type="Rhea" id="RHEA:13065"/>
        <dbReference type="ChEBI" id="CHEBI:15377"/>
        <dbReference type="ChEBI" id="CHEBI:15378"/>
        <dbReference type="ChEBI" id="CHEBI:30616"/>
        <dbReference type="ChEBI" id="CHEBI:43474"/>
        <dbReference type="ChEBI" id="CHEBI:456216"/>
        <dbReference type="EC" id="5.6.2.4"/>
    </reaction>
</comment>
<feature type="binding site" evidence="9">
    <location>
        <begin position="36"/>
        <end position="43"/>
    </location>
    <ligand>
        <name>ATP</name>
        <dbReference type="ChEBI" id="CHEBI:30616"/>
    </ligand>
</feature>
<dbReference type="GO" id="GO:0005524">
    <property type="term" value="F:ATP binding"/>
    <property type="evidence" value="ECO:0007669"/>
    <property type="project" value="UniProtKB-UniRule"/>
</dbReference>
<feature type="domain" description="UvrD-like helicase ATP-binding" evidence="10">
    <location>
        <begin position="15"/>
        <end position="354"/>
    </location>
</feature>
<keyword evidence="2 9" id="KW-0378">Hydrolase</keyword>
<dbReference type="RefSeq" id="WP_162620169.1">
    <property type="nucleotide sequence ID" value="NZ_CP024988.1"/>
</dbReference>
<evidence type="ECO:0000256" key="5">
    <source>
        <dbReference type="ARBA" id="ARBA00023235"/>
    </source>
</evidence>
<evidence type="ECO:0000313" key="12">
    <source>
        <dbReference type="Proteomes" id="UP000247696"/>
    </source>
</evidence>
<organism evidence="11 12">
    <name type="scientific">Corynebacterium provencense</name>
    <dbReference type="NCBI Taxonomy" id="1737425"/>
    <lineage>
        <taxon>Bacteria</taxon>
        <taxon>Bacillati</taxon>
        <taxon>Actinomycetota</taxon>
        <taxon>Actinomycetes</taxon>
        <taxon>Mycobacteriales</taxon>
        <taxon>Corynebacteriaceae</taxon>
        <taxon>Corynebacterium</taxon>
    </lineage>
</organism>
<dbReference type="Pfam" id="PF00580">
    <property type="entry name" value="UvrD-helicase"/>
    <property type="match status" value="1"/>
</dbReference>
<accession>A0A2Z3YTQ5</accession>
<protein>
    <recommendedName>
        <fullName evidence="7">DNA 3'-5' helicase</fullName>
        <ecNumber evidence="7">5.6.2.4</ecNumber>
    </recommendedName>
</protein>
<comment type="catalytic activity">
    <reaction evidence="6">
        <text>Couples ATP hydrolysis with the unwinding of duplex DNA by translocating in the 3'-5' direction.</text>
        <dbReference type="EC" id="5.6.2.4"/>
    </reaction>
</comment>
<keyword evidence="4 9" id="KW-0067">ATP-binding</keyword>
<dbReference type="GO" id="GO:0043138">
    <property type="term" value="F:3'-5' DNA helicase activity"/>
    <property type="evidence" value="ECO:0007669"/>
    <property type="project" value="UniProtKB-EC"/>
</dbReference>
<dbReference type="InterPro" id="IPR027417">
    <property type="entry name" value="P-loop_NTPase"/>
</dbReference>